<evidence type="ECO:0000313" key="3">
    <source>
        <dbReference type="Proteomes" id="UP000237246"/>
    </source>
</evidence>
<name>A0A2P4T3M0_BAMTH</name>
<protein>
    <submittedName>
        <fullName evidence="2">Uncharacterized protein</fullName>
    </submittedName>
</protein>
<organism evidence="2 3">
    <name type="scientific">Bambusicola thoracicus</name>
    <name type="common">Chinese bamboo-partridge</name>
    <name type="synonym">Perdix thoracica</name>
    <dbReference type="NCBI Taxonomy" id="9083"/>
    <lineage>
        <taxon>Eukaryota</taxon>
        <taxon>Metazoa</taxon>
        <taxon>Chordata</taxon>
        <taxon>Craniata</taxon>
        <taxon>Vertebrata</taxon>
        <taxon>Euteleostomi</taxon>
        <taxon>Archelosauria</taxon>
        <taxon>Archosauria</taxon>
        <taxon>Dinosauria</taxon>
        <taxon>Saurischia</taxon>
        <taxon>Theropoda</taxon>
        <taxon>Coelurosauria</taxon>
        <taxon>Aves</taxon>
        <taxon>Neognathae</taxon>
        <taxon>Galloanserae</taxon>
        <taxon>Galliformes</taxon>
        <taxon>Phasianidae</taxon>
        <taxon>Perdicinae</taxon>
        <taxon>Bambusicola</taxon>
    </lineage>
</organism>
<dbReference type="AlphaFoldDB" id="A0A2P4T3M0"/>
<dbReference type="EMBL" id="PPHD01010039">
    <property type="protein sequence ID" value="POI30959.1"/>
    <property type="molecule type" value="Genomic_DNA"/>
</dbReference>
<dbReference type="Proteomes" id="UP000237246">
    <property type="component" value="Unassembled WGS sequence"/>
</dbReference>
<gene>
    <name evidence="2" type="ORF">CIB84_005290</name>
</gene>
<proteinExistence type="predicted"/>
<accession>A0A2P4T3M0</accession>
<keyword evidence="3" id="KW-1185">Reference proteome</keyword>
<evidence type="ECO:0000313" key="2">
    <source>
        <dbReference type="EMBL" id="POI30959.1"/>
    </source>
</evidence>
<feature type="region of interest" description="Disordered" evidence="1">
    <location>
        <begin position="1"/>
        <end position="20"/>
    </location>
</feature>
<comment type="caution">
    <text evidence="2">The sequence shown here is derived from an EMBL/GenBank/DDBJ whole genome shotgun (WGS) entry which is preliminary data.</text>
</comment>
<sequence>MSSVMSKSETTAMSPEMSGNGSKHFLAQNLWKVWIILQTALLNCSCMSSRWQ</sequence>
<reference evidence="2 3" key="1">
    <citation type="submission" date="2018-01" db="EMBL/GenBank/DDBJ databases">
        <title>Comparison of the Chinese Bamboo Partridge and Red Junglefowl genome sequences highlights the importance of demography in genome evolution.</title>
        <authorList>
            <person name="Tiley G.P."/>
            <person name="Kimball R.T."/>
            <person name="Braun E.L."/>
            <person name="Burleigh J.G."/>
        </authorList>
    </citation>
    <scope>NUCLEOTIDE SEQUENCE [LARGE SCALE GENOMIC DNA]</scope>
    <source>
        <strain evidence="2">RTK389</strain>
        <tissue evidence="2">Blood</tissue>
    </source>
</reference>
<evidence type="ECO:0000256" key="1">
    <source>
        <dbReference type="SAM" id="MobiDB-lite"/>
    </source>
</evidence>